<sequence>MSFKPICSGWCGPKNIREGTVRRKELLIVLHSSFPMQRYTHWYHHPQPKHNVQLRFSLLLIRLVNGYFPVPKERNCGYLLG</sequence>
<protein>
    <submittedName>
        <fullName evidence="1">Uncharacterized protein</fullName>
    </submittedName>
</protein>
<organism evidence="1">
    <name type="scientific">Anguilla anguilla</name>
    <name type="common">European freshwater eel</name>
    <name type="synonym">Muraena anguilla</name>
    <dbReference type="NCBI Taxonomy" id="7936"/>
    <lineage>
        <taxon>Eukaryota</taxon>
        <taxon>Metazoa</taxon>
        <taxon>Chordata</taxon>
        <taxon>Craniata</taxon>
        <taxon>Vertebrata</taxon>
        <taxon>Euteleostomi</taxon>
        <taxon>Actinopterygii</taxon>
        <taxon>Neopterygii</taxon>
        <taxon>Teleostei</taxon>
        <taxon>Anguilliformes</taxon>
        <taxon>Anguillidae</taxon>
        <taxon>Anguilla</taxon>
    </lineage>
</organism>
<reference evidence="1" key="1">
    <citation type="submission" date="2014-11" db="EMBL/GenBank/DDBJ databases">
        <authorList>
            <person name="Amaro Gonzalez C."/>
        </authorList>
    </citation>
    <scope>NUCLEOTIDE SEQUENCE</scope>
</reference>
<proteinExistence type="predicted"/>
<dbReference type="EMBL" id="GBXM01012514">
    <property type="protein sequence ID" value="JAH96063.1"/>
    <property type="molecule type" value="Transcribed_RNA"/>
</dbReference>
<dbReference type="AlphaFoldDB" id="A0A0E9X2Y9"/>
<evidence type="ECO:0000313" key="1">
    <source>
        <dbReference type="EMBL" id="JAH96063.1"/>
    </source>
</evidence>
<name>A0A0E9X2Y9_ANGAN</name>
<reference evidence="1" key="2">
    <citation type="journal article" date="2015" name="Fish Shellfish Immunol.">
        <title>Early steps in the European eel (Anguilla anguilla)-Vibrio vulnificus interaction in the gills: Role of the RtxA13 toxin.</title>
        <authorList>
            <person name="Callol A."/>
            <person name="Pajuelo D."/>
            <person name="Ebbesson L."/>
            <person name="Teles M."/>
            <person name="MacKenzie S."/>
            <person name="Amaro C."/>
        </authorList>
    </citation>
    <scope>NUCLEOTIDE SEQUENCE</scope>
</reference>
<accession>A0A0E9X2Y9</accession>